<dbReference type="AlphaFoldDB" id="A0A6G1Q281"/>
<evidence type="ECO:0000313" key="1">
    <source>
        <dbReference type="EMBL" id="KAF3696612.1"/>
    </source>
</evidence>
<keyword evidence="2" id="KW-1185">Reference proteome</keyword>
<name>A0A6G1Q281_CHAAH</name>
<protein>
    <submittedName>
        <fullName evidence="1">Uncharacterized protein</fullName>
    </submittedName>
</protein>
<sequence>MRTEKSANLQRRRKPQLSHCRGHFHQIRLLVEIVLPVSTESALMWNFIQLKFNKPIGVQFPTLVDRLDPKSKCPLQCISDVDYLGNWTAMQCAHCPFTSLFFCHGMTGLAY</sequence>
<dbReference type="EMBL" id="CM015723">
    <property type="protein sequence ID" value="KAF3696612.1"/>
    <property type="molecule type" value="Genomic_DNA"/>
</dbReference>
<evidence type="ECO:0000313" key="2">
    <source>
        <dbReference type="Proteomes" id="UP000503349"/>
    </source>
</evidence>
<dbReference type="Proteomes" id="UP000503349">
    <property type="component" value="Chromosome 12"/>
</dbReference>
<accession>A0A6G1Q281</accession>
<organism evidence="1 2">
    <name type="scientific">Channa argus</name>
    <name type="common">Northern snakehead</name>
    <name type="synonym">Ophicephalus argus</name>
    <dbReference type="NCBI Taxonomy" id="215402"/>
    <lineage>
        <taxon>Eukaryota</taxon>
        <taxon>Metazoa</taxon>
        <taxon>Chordata</taxon>
        <taxon>Craniata</taxon>
        <taxon>Vertebrata</taxon>
        <taxon>Euteleostomi</taxon>
        <taxon>Actinopterygii</taxon>
        <taxon>Neopterygii</taxon>
        <taxon>Teleostei</taxon>
        <taxon>Neoteleostei</taxon>
        <taxon>Acanthomorphata</taxon>
        <taxon>Anabantaria</taxon>
        <taxon>Anabantiformes</taxon>
        <taxon>Channoidei</taxon>
        <taxon>Channidae</taxon>
        <taxon>Channa</taxon>
    </lineage>
</organism>
<reference evidence="2" key="2">
    <citation type="submission" date="2019-02" db="EMBL/GenBank/DDBJ databases">
        <title>Opniocepnalus argus Var Kimnra genome.</title>
        <authorList>
            <person name="Zhou C."/>
            <person name="Xiao S."/>
        </authorList>
    </citation>
    <scope>NUCLEOTIDE SEQUENCE [LARGE SCALE GENOMIC DNA]</scope>
</reference>
<reference evidence="1 2" key="1">
    <citation type="submission" date="2019-02" db="EMBL/GenBank/DDBJ databases">
        <title>Opniocepnalus argus genome.</title>
        <authorList>
            <person name="Zhou C."/>
            <person name="Xiao S."/>
        </authorList>
    </citation>
    <scope>NUCLEOTIDE SEQUENCE [LARGE SCALE GENOMIC DNA]</scope>
    <source>
        <strain evidence="1">OARG1902GOOAL</strain>
        <tissue evidence="1">Muscle</tissue>
    </source>
</reference>
<proteinExistence type="predicted"/>
<gene>
    <name evidence="1" type="ORF">EXN66_Car012290</name>
</gene>